<dbReference type="GO" id="GO:0032922">
    <property type="term" value="P:circadian regulation of gene expression"/>
    <property type="evidence" value="ECO:0007669"/>
    <property type="project" value="InterPro"/>
</dbReference>
<evidence type="ECO:0000256" key="1">
    <source>
        <dbReference type="SAM" id="MobiDB-lite"/>
    </source>
</evidence>
<dbReference type="Proteomes" id="UP001356427">
    <property type="component" value="Unassembled WGS sequence"/>
</dbReference>
<evidence type="ECO:0000313" key="3">
    <source>
        <dbReference type="EMBL" id="KAK6327274.1"/>
    </source>
</evidence>
<feature type="transmembrane region" description="Helical" evidence="2">
    <location>
        <begin position="15"/>
        <end position="36"/>
    </location>
</feature>
<dbReference type="Pfam" id="PF15673">
    <property type="entry name" value="Ciart"/>
    <property type="match status" value="1"/>
</dbReference>
<name>A0AAN8R8T2_9TELE</name>
<dbReference type="GO" id="GO:0005634">
    <property type="term" value="C:nucleus"/>
    <property type="evidence" value="ECO:0007669"/>
    <property type="project" value="TreeGrafter"/>
</dbReference>
<feature type="region of interest" description="Disordered" evidence="1">
    <location>
        <begin position="379"/>
        <end position="399"/>
    </location>
</feature>
<organism evidence="3 4">
    <name type="scientific">Coregonus suidteri</name>
    <dbReference type="NCBI Taxonomy" id="861788"/>
    <lineage>
        <taxon>Eukaryota</taxon>
        <taxon>Metazoa</taxon>
        <taxon>Chordata</taxon>
        <taxon>Craniata</taxon>
        <taxon>Vertebrata</taxon>
        <taxon>Euteleostomi</taxon>
        <taxon>Actinopterygii</taxon>
        <taxon>Neopterygii</taxon>
        <taxon>Teleostei</taxon>
        <taxon>Protacanthopterygii</taxon>
        <taxon>Salmoniformes</taxon>
        <taxon>Salmonidae</taxon>
        <taxon>Coregoninae</taxon>
        <taxon>Coregonus</taxon>
    </lineage>
</organism>
<reference evidence="3 4" key="1">
    <citation type="submission" date="2021-04" db="EMBL/GenBank/DDBJ databases">
        <authorList>
            <person name="De Guttry C."/>
            <person name="Zahm M."/>
            <person name="Klopp C."/>
            <person name="Cabau C."/>
            <person name="Louis A."/>
            <person name="Berthelot C."/>
            <person name="Parey E."/>
            <person name="Roest Crollius H."/>
            <person name="Montfort J."/>
            <person name="Robinson-Rechavi M."/>
            <person name="Bucao C."/>
            <person name="Bouchez O."/>
            <person name="Gislard M."/>
            <person name="Lluch J."/>
            <person name="Milhes M."/>
            <person name="Lampietro C."/>
            <person name="Lopez Roques C."/>
            <person name="Donnadieu C."/>
            <person name="Braasch I."/>
            <person name="Desvignes T."/>
            <person name="Postlethwait J."/>
            <person name="Bobe J."/>
            <person name="Wedekind C."/>
            <person name="Guiguen Y."/>
        </authorList>
    </citation>
    <scope>NUCLEOTIDE SEQUENCE [LARGE SCALE GENOMIC DNA]</scope>
    <source>
        <strain evidence="3">Cs_M1</strain>
        <tissue evidence="3">Blood</tissue>
    </source>
</reference>
<sequence>MLPLAVLRTLKEGIAVIQLVIHLTVLLNCLRIGFILKGMHLLNMSTKWPTYDSRSSTPSFLLSESDVTEDEADIDIFTSESEGDSSGGGKNCSVPFSLARGGEAAPRLHWSMAGSAKAECFPHTTTYPSMVASPGSATLSTKGSTEETTQGDLAFAQKCSELQRFIRPLLELLNGLKTGRFERGLSSFQSSVAIDRLQRILGILQKPDMGKKFLRTLLQVEMMLKMWFPHVTPVAATQNPTPSLPPRWHQNQLCMPVKKRKLSWLDSDFPNAAPPSCKRLQCEDNYQEMASRNSSPLSTDTYNPSCLTVSRRRKGNKRLDISPCSACGSPATQDSRVSSTLLVFHSHQLSLHGHQPRRCHSGPGTVKIETDITSVETQRRSQSIPTLRRSIKQEPAWRT</sequence>
<keyword evidence="2" id="KW-0812">Transmembrane</keyword>
<dbReference type="PANTHER" id="PTHR35441">
    <property type="entry name" value="CIRCADIAN-ASSOCIATED TRANSCRIPTIONAL REPRESSOR"/>
    <property type="match status" value="1"/>
</dbReference>
<dbReference type="GO" id="GO:0000978">
    <property type="term" value="F:RNA polymerase II cis-regulatory region sequence-specific DNA binding"/>
    <property type="evidence" value="ECO:0007669"/>
    <property type="project" value="TreeGrafter"/>
</dbReference>
<dbReference type="AlphaFoldDB" id="A0AAN8R8T2"/>
<keyword evidence="4" id="KW-1185">Reference proteome</keyword>
<proteinExistence type="predicted"/>
<accession>A0AAN8R8T2</accession>
<comment type="caution">
    <text evidence="3">The sequence shown here is derived from an EMBL/GenBank/DDBJ whole genome shotgun (WGS) entry which is preliminary data.</text>
</comment>
<dbReference type="GO" id="GO:0045892">
    <property type="term" value="P:negative regulation of DNA-templated transcription"/>
    <property type="evidence" value="ECO:0007669"/>
    <property type="project" value="TreeGrafter"/>
</dbReference>
<evidence type="ECO:0000313" key="4">
    <source>
        <dbReference type="Proteomes" id="UP001356427"/>
    </source>
</evidence>
<dbReference type="InterPro" id="IPR031373">
    <property type="entry name" value="Ciart"/>
</dbReference>
<dbReference type="EMBL" id="JAGTTL010000002">
    <property type="protein sequence ID" value="KAK6327274.1"/>
    <property type="molecule type" value="Genomic_DNA"/>
</dbReference>
<protein>
    <submittedName>
        <fullName evidence="3">Uncharacterized protein</fullName>
    </submittedName>
</protein>
<evidence type="ECO:0000256" key="2">
    <source>
        <dbReference type="SAM" id="Phobius"/>
    </source>
</evidence>
<dbReference type="PANTHER" id="PTHR35441:SF1">
    <property type="entry name" value="CIRCADIAN-ASSOCIATED TRANSCRIPTIONAL REPRESSOR"/>
    <property type="match status" value="1"/>
</dbReference>
<gene>
    <name evidence="3" type="ORF">J4Q44_G00029190</name>
</gene>
<keyword evidence="2" id="KW-1133">Transmembrane helix</keyword>
<keyword evidence="2" id="KW-0472">Membrane</keyword>